<gene>
    <name evidence="13" type="ORF">METZ01_LOCUS104808</name>
</gene>
<keyword evidence="3" id="KW-0723">Serine/threonine-protein kinase</keyword>
<dbReference type="GO" id="GO:0006006">
    <property type="term" value="P:glucose metabolic process"/>
    <property type="evidence" value="ECO:0007669"/>
    <property type="project" value="InterPro"/>
</dbReference>
<dbReference type="GO" id="GO:0016208">
    <property type="term" value="F:AMP binding"/>
    <property type="evidence" value="ECO:0007669"/>
    <property type="project" value="TreeGrafter"/>
</dbReference>
<evidence type="ECO:0000256" key="1">
    <source>
        <dbReference type="ARBA" id="ARBA00022435"/>
    </source>
</evidence>
<dbReference type="PANTHER" id="PTHR39559">
    <property type="match status" value="1"/>
</dbReference>
<dbReference type="Pfam" id="PF20423">
    <property type="entry name" value="AceK_regulatory"/>
    <property type="match status" value="1"/>
</dbReference>
<sequence length="542" mass="62472">AQEADALQRLTLHRETVWKAVDQAAGLLDDVPDRRGEWRQARNLYQRRIAERTDQGLAETFFNSVTRRIFTTIGVDNDVELRWFGATAVPRGESRTELFTTLARDGDSAALVESVLDSFDLGAPWADLAGDARRVAARLDSFLLEAWGGLHLDGLDMVRPILYRNKGAYLIGRARFLNRVTPFVLPILHDDDGLRVDTVLLTETQASRLFGFTRSYFFVDWHSPSELVGFLKSLLPTKSLHELYTAIGYPQHGKSSLYRSLYRHLQTSTDKFVRARGTPGMVMTVFTLVSFNVVFKVIKDRFDPPKNTTREAVQRRYELVYSRDRVGRMVDAQEFQNLSFDRDRFDPDLLEELLNEAAETVKLVGDQVVISHTYTERQVYPLNLYLQEMQPDRAEAAAIDWGWAIKDLAAANIWPGDLFTKNFGVTRHGTVVFYDYDELTLLEECRFRVIPDSDEPEHEMRSQPWFAVRDGDVFPEQFPTFMSFPRKVPAEIWERFVTVHGNLFTVRFWEEVQAQLAEGALPEFYPYPDRLRFRRDADSTPV</sequence>
<dbReference type="GO" id="GO:0004721">
    <property type="term" value="F:phosphoprotein phosphatase activity"/>
    <property type="evidence" value="ECO:0007669"/>
    <property type="project" value="UniProtKB-KW"/>
</dbReference>
<dbReference type="GO" id="GO:0005737">
    <property type="term" value="C:cytoplasm"/>
    <property type="evidence" value="ECO:0007669"/>
    <property type="project" value="InterPro"/>
</dbReference>
<evidence type="ECO:0000256" key="5">
    <source>
        <dbReference type="ARBA" id="ARBA00022679"/>
    </source>
</evidence>
<feature type="domain" description="Isocitrate dehydrogenase kinase/phosphatase (AceK) regulatory" evidence="12">
    <location>
        <begin position="3"/>
        <end position="268"/>
    </location>
</feature>
<keyword evidence="4" id="KW-0816">Tricarboxylic acid cycle</keyword>
<evidence type="ECO:0000256" key="6">
    <source>
        <dbReference type="ARBA" id="ARBA00022741"/>
    </source>
</evidence>
<dbReference type="GO" id="GO:0006097">
    <property type="term" value="P:glyoxylate cycle"/>
    <property type="evidence" value="ECO:0007669"/>
    <property type="project" value="UniProtKB-KW"/>
</dbReference>
<keyword evidence="7" id="KW-0418">Kinase</keyword>
<organism evidence="13">
    <name type="scientific">marine metagenome</name>
    <dbReference type="NCBI Taxonomy" id="408172"/>
    <lineage>
        <taxon>unclassified sequences</taxon>
        <taxon>metagenomes</taxon>
        <taxon>ecological metagenomes</taxon>
    </lineage>
</organism>
<dbReference type="GO" id="GO:0004674">
    <property type="term" value="F:protein serine/threonine kinase activity"/>
    <property type="evidence" value="ECO:0007669"/>
    <property type="project" value="UniProtKB-KW"/>
</dbReference>
<evidence type="ECO:0000256" key="3">
    <source>
        <dbReference type="ARBA" id="ARBA00022527"/>
    </source>
</evidence>
<dbReference type="AlphaFoldDB" id="A0A381WHH1"/>
<keyword evidence="2" id="KW-0963">Cytoplasm</keyword>
<dbReference type="InterPro" id="IPR046854">
    <property type="entry name" value="AceK_regulatory"/>
</dbReference>
<reference evidence="13" key="1">
    <citation type="submission" date="2018-05" db="EMBL/GenBank/DDBJ databases">
        <authorList>
            <person name="Lanie J.A."/>
            <person name="Ng W.-L."/>
            <person name="Kazmierczak K.M."/>
            <person name="Andrzejewski T.M."/>
            <person name="Davidsen T.M."/>
            <person name="Wayne K.J."/>
            <person name="Tettelin H."/>
            <person name="Glass J.I."/>
            <person name="Rusch D."/>
            <person name="Podicherti R."/>
            <person name="Tsui H.-C.T."/>
            <person name="Winkler M.E."/>
        </authorList>
    </citation>
    <scope>NUCLEOTIDE SEQUENCE</scope>
</reference>
<keyword evidence="6" id="KW-0547">Nucleotide-binding</keyword>
<feature type="domain" description="Isocitrate dehydrogenase kinase/phosphatase (AceK) kinase" evidence="11">
    <location>
        <begin position="270"/>
        <end position="528"/>
    </location>
</feature>
<evidence type="ECO:0000259" key="12">
    <source>
        <dbReference type="Pfam" id="PF20423"/>
    </source>
</evidence>
<dbReference type="Pfam" id="PF06315">
    <property type="entry name" value="AceK_kinase"/>
    <property type="match status" value="1"/>
</dbReference>
<feature type="non-terminal residue" evidence="13">
    <location>
        <position position="1"/>
    </location>
</feature>
<keyword evidence="8" id="KW-0378">Hydrolase</keyword>
<evidence type="ECO:0000313" key="13">
    <source>
        <dbReference type="EMBL" id="SVA51954.1"/>
    </source>
</evidence>
<dbReference type="NCBIfam" id="NF002804">
    <property type="entry name" value="PRK02946.1"/>
    <property type="match status" value="1"/>
</dbReference>
<dbReference type="InterPro" id="IPR046855">
    <property type="entry name" value="AceK_kinase"/>
</dbReference>
<keyword evidence="1" id="KW-0329">Glyoxylate bypass</keyword>
<dbReference type="PANTHER" id="PTHR39559:SF1">
    <property type="entry name" value="ISOCITRATE DEHYDROGENASE KINASE_PHOSPHATASE"/>
    <property type="match status" value="1"/>
</dbReference>
<name>A0A381WHH1_9ZZZZ</name>
<proteinExistence type="predicted"/>
<keyword evidence="5" id="KW-0808">Transferase</keyword>
<keyword evidence="10" id="KW-0904">Protein phosphatase</keyword>
<evidence type="ECO:0008006" key="14">
    <source>
        <dbReference type="Google" id="ProtNLM"/>
    </source>
</evidence>
<evidence type="ECO:0000256" key="7">
    <source>
        <dbReference type="ARBA" id="ARBA00022777"/>
    </source>
</evidence>
<evidence type="ECO:0000256" key="9">
    <source>
        <dbReference type="ARBA" id="ARBA00022840"/>
    </source>
</evidence>
<evidence type="ECO:0000256" key="8">
    <source>
        <dbReference type="ARBA" id="ARBA00022801"/>
    </source>
</evidence>
<dbReference type="GO" id="GO:0008772">
    <property type="term" value="F:[isocitrate dehydrogenase (NADP+)] kinase activity"/>
    <property type="evidence" value="ECO:0007669"/>
    <property type="project" value="InterPro"/>
</dbReference>
<keyword evidence="9" id="KW-0067">ATP-binding</keyword>
<evidence type="ECO:0000256" key="10">
    <source>
        <dbReference type="ARBA" id="ARBA00022912"/>
    </source>
</evidence>
<dbReference type="GO" id="GO:0006099">
    <property type="term" value="P:tricarboxylic acid cycle"/>
    <property type="evidence" value="ECO:0007669"/>
    <property type="project" value="UniProtKB-KW"/>
</dbReference>
<evidence type="ECO:0000256" key="2">
    <source>
        <dbReference type="ARBA" id="ARBA00022490"/>
    </source>
</evidence>
<dbReference type="EMBL" id="UINC01011828">
    <property type="protein sequence ID" value="SVA51954.1"/>
    <property type="molecule type" value="Genomic_DNA"/>
</dbReference>
<dbReference type="PIRSF" id="PIRSF000719">
    <property type="entry name" value="AceK"/>
    <property type="match status" value="1"/>
</dbReference>
<dbReference type="GO" id="GO:0005524">
    <property type="term" value="F:ATP binding"/>
    <property type="evidence" value="ECO:0007669"/>
    <property type="project" value="UniProtKB-KW"/>
</dbReference>
<evidence type="ECO:0000259" key="11">
    <source>
        <dbReference type="Pfam" id="PF06315"/>
    </source>
</evidence>
<protein>
    <recommendedName>
        <fullName evidence="14">Bifunctional isocitrate dehydrogenase kinase/phosphatase</fullName>
    </recommendedName>
</protein>
<dbReference type="InterPro" id="IPR010452">
    <property type="entry name" value="Isocitrate_DH_AceK"/>
</dbReference>
<evidence type="ECO:0000256" key="4">
    <source>
        <dbReference type="ARBA" id="ARBA00022532"/>
    </source>
</evidence>
<accession>A0A381WHH1</accession>